<accession>A0A1I2RXN6</accession>
<name>A0A1I2RXN6_9LACO</name>
<evidence type="ECO:0000313" key="2">
    <source>
        <dbReference type="Proteomes" id="UP000182635"/>
    </source>
</evidence>
<dbReference type="RefSeq" id="WP_046922040.1">
    <property type="nucleotide sequence ID" value="NZ_AYYL01000013.1"/>
</dbReference>
<protein>
    <recommendedName>
        <fullName evidence="3">DUF2922 domain-containing protein</fullName>
    </recommendedName>
</protein>
<evidence type="ECO:0008006" key="3">
    <source>
        <dbReference type="Google" id="ProtNLM"/>
    </source>
</evidence>
<dbReference type="Pfam" id="PF11148">
    <property type="entry name" value="DUF2922"/>
    <property type="match status" value="1"/>
</dbReference>
<proteinExistence type="predicted"/>
<dbReference type="EMBL" id="FOPI01000022">
    <property type="protein sequence ID" value="SFG45328.1"/>
    <property type="molecule type" value="Genomic_DNA"/>
</dbReference>
<sequence length="74" mass="8453">MKTLKLTFRSGSHSTRTIQLKYVAEELDEATIKQAMKEIGELQLFENKGVQLYVDPVKAEYVDTEEKVVFAAED</sequence>
<dbReference type="InterPro" id="IPR021321">
    <property type="entry name" value="DUF2922"/>
</dbReference>
<dbReference type="OrthoDB" id="2323347at2"/>
<dbReference type="Proteomes" id="UP000182635">
    <property type="component" value="Unassembled WGS sequence"/>
</dbReference>
<organism evidence="1 2">
    <name type="scientific">Ligilactobacillus ruminis DSM 20403 = NBRC 102161</name>
    <dbReference type="NCBI Taxonomy" id="1423798"/>
    <lineage>
        <taxon>Bacteria</taxon>
        <taxon>Bacillati</taxon>
        <taxon>Bacillota</taxon>
        <taxon>Bacilli</taxon>
        <taxon>Lactobacillales</taxon>
        <taxon>Lactobacillaceae</taxon>
        <taxon>Ligilactobacillus</taxon>
    </lineage>
</organism>
<evidence type="ECO:0000313" key="1">
    <source>
        <dbReference type="EMBL" id="SFG45328.1"/>
    </source>
</evidence>
<dbReference type="AlphaFoldDB" id="A0A1I2RXN6"/>
<reference evidence="2" key="1">
    <citation type="submission" date="2016-10" db="EMBL/GenBank/DDBJ databases">
        <authorList>
            <person name="Varghese N."/>
            <person name="Submissions S."/>
        </authorList>
    </citation>
    <scope>NUCLEOTIDE SEQUENCE [LARGE SCALE GENOMIC DNA]</scope>
    <source>
        <strain evidence="2">DSM 20403</strain>
    </source>
</reference>
<gene>
    <name evidence="1" type="ORF">SAMN02910432_01443</name>
</gene>